<evidence type="ECO:0000313" key="4">
    <source>
        <dbReference type="Proteomes" id="UP000516314"/>
    </source>
</evidence>
<dbReference type="Pfam" id="PF14111">
    <property type="entry name" value="DUF4283"/>
    <property type="match status" value="1"/>
</dbReference>
<dbReference type="InterPro" id="IPR025836">
    <property type="entry name" value="Zn_knuckle_CX2CX4HX4C"/>
</dbReference>
<feature type="domain" description="Zinc knuckle CX2CX4HX4C" evidence="2">
    <location>
        <begin position="172"/>
        <end position="218"/>
    </location>
</feature>
<dbReference type="Proteomes" id="UP000516314">
    <property type="component" value="Chromosome 3"/>
</dbReference>
<evidence type="ECO:0000259" key="1">
    <source>
        <dbReference type="Pfam" id="PF14111"/>
    </source>
</evidence>
<evidence type="ECO:0000259" key="2">
    <source>
        <dbReference type="Pfam" id="PF14392"/>
    </source>
</evidence>
<dbReference type="InterPro" id="IPR040256">
    <property type="entry name" value="At4g02000-like"/>
</dbReference>
<reference evidence="3 4" key="1">
    <citation type="submission" date="2020-09" db="EMBL/GenBank/DDBJ databases">
        <authorList>
            <person name="Ashkenazy H."/>
        </authorList>
    </citation>
    <scope>NUCLEOTIDE SEQUENCE [LARGE SCALE GENOMIC DNA]</scope>
    <source>
        <strain evidence="4">cv. Cdm-0</strain>
    </source>
</reference>
<evidence type="ECO:0000313" key="3">
    <source>
        <dbReference type="EMBL" id="CAD5324787.1"/>
    </source>
</evidence>
<dbReference type="EMBL" id="LR881468">
    <property type="protein sequence ID" value="CAD5324787.1"/>
    <property type="molecule type" value="Genomic_DNA"/>
</dbReference>
<proteinExistence type="predicted"/>
<dbReference type="AlphaFoldDB" id="A0A7G2EV00"/>
<dbReference type="PANTHER" id="PTHR31286:SF178">
    <property type="entry name" value="DUF4283 DOMAIN-CONTAINING PROTEIN"/>
    <property type="match status" value="1"/>
</dbReference>
<accession>A0A7G2EV00</accession>
<dbReference type="Pfam" id="PF14392">
    <property type="entry name" value="zf-CCHC_4"/>
    <property type="match status" value="1"/>
</dbReference>
<dbReference type="InterPro" id="IPR025558">
    <property type="entry name" value="DUF4283"/>
</dbReference>
<organism evidence="3 4">
    <name type="scientific">Arabidopsis thaliana</name>
    <name type="common">Mouse-ear cress</name>
    <dbReference type="NCBI Taxonomy" id="3702"/>
    <lineage>
        <taxon>Eukaryota</taxon>
        <taxon>Viridiplantae</taxon>
        <taxon>Streptophyta</taxon>
        <taxon>Embryophyta</taxon>
        <taxon>Tracheophyta</taxon>
        <taxon>Spermatophyta</taxon>
        <taxon>Magnoliopsida</taxon>
        <taxon>eudicotyledons</taxon>
        <taxon>Gunneridae</taxon>
        <taxon>Pentapetalae</taxon>
        <taxon>rosids</taxon>
        <taxon>malvids</taxon>
        <taxon>Brassicales</taxon>
        <taxon>Brassicaceae</taxon>
        <taxon>Camelineae</taxon>
        <taxon>Arabidopsis</taxon>
    </lineage>
</organism>
<sequence length="272" mass="31685">MNIELEEAIQGMSIEDDTPLILSSQAKFCSVERNACSLIGRFLNPSHQRMSNWILDMPRIWRIYSTVRGVALFQDRFQFFFKSEDDLLEILKSGVWTQDEWCVLMECWVEKPPEDYLMFLPVWVRLRNIPVNYYTEDTIKEIAGCVGNVIKIELDLEKSQAQDYVRVQILFGVRNFLRNHKAIQVPSGELVSVTFDYERIRKRCFLCQRLTHDKVDCPLRQQESNPISSGFANNLVKSKEMHQKEIDHAMISKKSSCYSESGLKESSVVLNK</sequence>
<dbReference type="PANTHER" id="PTHR31286">
    <property type="entry name" value="GLYCINE-RICH CELL WALL STRUCTURAL PROTEIN 1.8-LIKE"/>
    <property type="match status" value="1"/>
</dbReference>
<gene>
    <name evidence="3" type="ORF">AT9943_LOCUS12669</name>
</gene>
<name>A0A7G2EV00_ARATH</name>
<protein>
    <submittedName>
        <fullName evidence="3">(thale cress) hypothetical protein</fullName>
    </submittedName>
</protein>
<feature type="domain" description="DUF4283" evidence="1">
    <location>
        <begin position="32"/>
        <end position="110"/>
    </location>
</feature>